<accession>A0A936N9G2</accession>
<keyword evidence="11" id="KW-0963">Cytoplasm</keyword>
<protein>
    <recommendedName>
        <fullName evidence="11">Transcriptional regulator WhiB</fullName>
    </recommendedName>
</protein>
<dbReference type="PANTHER" id="PTHR38839:SF2">
    <property type="entry name" value="TRANSCRIPTIONAL REGULATOR WHIB7-RELATED"/>
    <property type="match status" value="1"/>
</dbReference>
<dbReference type="GO" id="GO:0045454">
    <property type="term" value="P:cell redox homeostasis"/>
    <property type="evidence" value="ECO:0007669"/>
    <property type="project" value="TreeGrafter"/>
</dbReference>
<name>A0A936N9G2_9ACTN</name>
<keyword evidence="8 11" id="KW-0238">DNA-binding</keyword>
<feature type="binding site" evidence="11">
    <location>
        <position position="56"/>
    </location>
    <ligand>
        <name>[4Fe-4S] cluster</name>
        <dbReference type="ChEBI" id="CHEBI:49883"/>
    </ligand>
</feature>
<keyword evidence="7 11" id="KW-0805">Transcription regulation</keyword>
<evidence type="ECO:0000313" key="14">
    <source>
        <dbReference type="EMBL" id="MBK9295373.1"/>
    </source>
</evidence>
<dbReference type="AlphaFoldDB" id="A0A936N9G2"/>
<dbReference type="InterPro" id="IPR003482">
    <property type="entry name" value="Whib"/>
</dbReference>
<keyword evidence="6 11" id="KW-0411">Iron-sulfur</keyword>
<evidence type="ECO:0000313" key="15">
    <source>
        <dbReference type="Proteomes" id="UP000727993"/>
    </source>
</evidence>
<dbReference type="Proteomes" id="UP000727993">
    <property type="component" value="Unassembled WGS sequence"/>
</dbReference>
<keyword evidence="3 11" id="KW-0004">4Fe-4S</keyword>
<comment type="cofactor">
    <cofactor evidence="11">
        <name>[4Fe-4S] cluster</name>
        <dbReference type="ChEBI" id="CHEBI:49883"/>
    </cofactor>
    <text evidence="11">Binds 1 [4Fe-4S] cluster per subunit. Following nitrosylation of the [4Fe-4S] cluster binds 1 [4Fe-8(NO)] cluster per subunit.</text>
</comment>
<dbReference type="GO" id="GO:0035731">
    <property type="term" value="F:dinitrosyl-iron complex binding"/>
    <property type="evidence" value="ECO:0007669"/>
    <property type="project" value="UniProtKB-UniRule"/>
</dbReference>
<feature type="binding site" evidence="11">
    <location>
        <position position="59"/>
    </location>
    <ligand>
        <name>[4Fe-4S] cluster</name>
        <dbReference type="ChEBI" id="CHEBI:49883"/>
    </ligand>
</feature>
<feature type="binding site" evidence="11">
    <location>
        <position position="30"/>
    </location>
    <ligand>
        <name>[4Fe-4S] cluster</name>
        <dbReference type="ChEBI" id="CHEBI:49883"/>
    </ligand>
</feature>
<evidence type="ECO:0000256" key="6">
    <source>
        <dbReference type="ARBA" id="ARBA00023014"/>
    </source>
</evidence>
<comment type="PTM">
    <text evidence="11">Upon Fe-S cluster removal intramolecular disulfide bonds are formed.</text>
</comment>
<feature type="region of interest" description="Disordered" evidence="12">
    <location>
        <begin position="95"/>
        <end position="124"/>
    </location>
</feature>
<evidence type="ECO:0000256" key="8">
    <source>
        <dbReference type="ARBA" id="ARBA00023125"/>
    </source>
</evidence>
<keyword evidence="5 11" id="KW-0408">Iron</keyword>
<comment type="subcellular location">
    <subcellularLocation>
        <location evidence="1 11">Cytoplasm</location>
    </subcellularLocation>
</comment>
<evidence type="ECO:0000259" key="13">
    <source>
        <dbReference type="PROSITE" id="PS51674"/>
    </source>
</evidence>
<dbReference type="InterPro" id="IPR034768">
    <property type="entry name" value="4FE4S_WBL"/>
</dbReference>
<keyword evidence="9 11" id="KW-1015">Disulfide bond</keyword>
<evidence type="ECO:0000256" key="11">
    <source>
        <dbReference type="HAMAP-Rule" id="MF_01479"/>
    </source>
</evidence>
<comment type="function">
    <text evidence="11">Acts as a transcriptional regulator. Probably redox-responsive. The apo- but not holo-form probably binds DNA.</text>
</comment>
<dbReference type="HAMAP" id="MF_01479">
    <property type="entry name" value="WhiB"/>
    <property type="match status" value="1"/>
</dbReference>
<organism evidence="14 15">
    <name type="scientific">Candidatus Neomicrothrix subdominans</name>
    <dbReference type="NCBI Taxonomy" id="2954438"/>
    <lineage>
        <taxon>Bacteria</taxon>
        <taxon>Bacillati</taxon>
        <taxon>Actinomycetota</taxon>
        <taxon>Acidimicrobiia</taxon>
        <taxon>Acidimicrobiales</taxon>
        <taxon>Microthrixaceae</taxon>
        <taxon>Candidatus Neomicrothrix</taxon>
    </lineage>
</organism>
<evidence type="ECO:0000256" key="9">
    <source>
        <dbReference type="ARBA" id="ARBA00023157"/>
    </source>
</evidence>
<dbReference type="GO" id="GO:0003677">
    <property type="term" value="F:DNA binding"/>
    <property type="evidence" value="ECO:0007669"/>
    <property type="project" value="UniProtKB-UniRule"/>
</dbReference>
<evidence type="ECO:0000256" key="5">
    <source>
        <dbReference type="ARBA" id="ARBA00023004"/>
    </source>
</evidence>
<feature type="domain" description="4Fe-4S Wbl-type" evidence="13">
    <location>
        <begin position="29"/>
        <end position="89"/>
    </location>
</feature>
<evidence type="ECO:0000256" key="1">
    <source>
        <dbReference type="ARBA" id="ARBA00004496"/>
    </source>
</evidence>
<dbReference type="GO" id="GO:0005737">
    <property type="term" value="C:cytoplasm"/>
    <property type="evidence" value="ECO:0007669"/>
    <property type="project" value="UniProtKB-SubCell"/>
</dbReference>
<dbReference type="GO" id="GO:0046872">
    <property type="term" value="F:metal ion binding"/>
    <property type="evidence" value="ECO:0007669"/>
    <property type="project" value="UniProtKB-KW"/>
</dbReference>
<sequence length="124" mass="13517">MITEVSRSEHSELCTTAVAGTPGWESRAACSDATGEVTKLFFSDELPDIALAKRLCAGCPVLLDCLEAAVARNEQFGVWGGQLFVGGKVVHFKRARGRPPKNPRPEEHLPQVPIPEHLRERLSA</sequence>
<gene>
    <name evidence="11" type="primary">whiB</name>
    <name evidence="14" type="ORF">IPN02_00550</name>
</gene>
<comment type="PTM">
    <text evidence="11">The Fe-S cluster can be nitrosylated by nitric oxide (NO).</text>
</comment>
<evidence type="ECO:0000256" key="10">
    <source>
        <dbReference type="ARBA" id="ARBA00023163"/>
    </source>
</evidence>
<comment type="caution">
    <text evidence="14">The sequence shown here is derived from an EMBL/GenBank/DDBJ whole genome shotgun (WGS) entry which is preliminary data.</text>
</comment>
<proteinExistence type="inferred from homology"/>
<reference evidence="14 15" key="1">
    <citation type="submission" date="2020-10" db="EMBL/GenBank/DDBJ databases">
        <title>Connecting structure to function with the recovery of over 1000 high-quality activated sludge metagenome-assembled genomes encoding full-length rRNA genes using long-read sequencing.</title>
        <authorList>
            <person name="Singleton C.M."/>
            <person name="Petriglieri F."/>
            <person name="Kristensen J.M."/>
            <person name="Kirkegaard R.H."/>
            <person name="Michaelsen T.Y."/>
            <person name="Andersen M.H."/>
            <person name="Karst S.M."/>
            <person name="Dueholm M.S."/>
            <person name="Nielsen P.H."/>
            <person name="Albertsen M."/>
        </authorList>
    </citation>
    <scope>NUCLEOTIDE SEQUENCE [LARGE SCALE GENOMIC DNA]</scope>
    <source>
        <strain evidence="14">Lyne_18-Q3-R50-59_MAXAC.006</strain>
    </source>
</reference>
<dbReference type="Pfam" id="PF02467">
    <property type="entry name" value="Whib"/>
    <property type="match status" value="1"/>
</dbReference>
<evidence type="ECO:0000256" key="2">
    <source>
        <dbReference type="ARBA" id="ARBA00006597"/>
    </source>
</evidence>
<dbReference type="GO" id="GO:0047134">
    <property type="term" value="F:protein-disulfide reductase [NAD(P)H] activity"/>
    <property type="evidence" value="ECO:0007669"/>
    <property type="project" value="TreeGrafter"/>
</dbReference>
<evidence type="ECO:0000256" key="4">
    <source>
        <dbReference type="ARBA" id="ARBA00022723"/>
    </source>
</evidence>
<evidence type="ECO:0000256" key="3">
    <source>
        <dbReference type="ARBA" id="ARBA00022485"/>
    </source>
</evidence>
<evidence type="ECO:0000256" key="12">
    <source>
        <dbReference type="SAM" id="MobiDB-lite"/>
    </source>
</evidence>
<keyword evidence="4 11" id="KW-0479">Metal-binding</keyword>
<dbReference type="PROSITE" id="PS51674">
    <property type="entry name" value="4FE4S_WBL"/>
    <property type="match status" value="1"/>
</dbReference>
<dbReference type="GO" id="GO:0051539">
    <property type="term" value="F:4 iron, 4 sulfur cluster binding"/>
    <property type="evidence" value="ECO:0007669"/>
    <property type="project" value="UniProtKB-UniRule"/>
</dbReference>
<dbReference type="PANTHER" id="PTHR38839">
    <property type="entry name" value="TRANSCRIPTIONAL REGULATOR WHID-RELATED"/>
    <property type="match status" value="1"/>
</dbReference>
<keyword evidence="10 11" id="KW-0804">Transcription</keyword>
<comment type="similarity">
    <text evidence="2 11">Belongs to the WhiB family.</text>
</comment>
<feature type="binding site" evidence="11">
    <location>
        <position position="65"/>
    </location>
    <ligand>
        <name>[4Fe-4S] cluster</name>
        <dbReference type="ChEBI" id="CHEBI:49883"/>
    </ligand>
</feature>
<evidence type="ECO:0000256" key="7">
    <source>
        <dbReference type="ARBA" id="ARBA00023015"/>
    </source>
</evidence>
<dbReference type="GO" id="GO:0045892">
    <property type="term" value="P:negative regulation of DNA-templated transcription"/>
    <property type="evidence" value="ECO:0007669"/>
    <property type="project" value="TreeGrafter"/>
</dbReference>
<dbReference type="EMBL" id="JADJZA010000001">
    <property type="protein sequence ID" value="MBK9295373.1"/>
    <property type="molecule type" value="Genomic_DNA"/>
</dbReference>